<protein>
    <submittedName>
        <fullName evidence="5">Uncharacterized protein</fullName>
    </submittedName>
</protein>
<feature type="compositionally biased region" description="Polar residues" evidence="1">
    <location>
        <begin position="1"/>
        <end position="11"/>
    </location>
</feature>
<keyword evidence="4" id="KW-1185">Reference proteome</keyword>
<evidence type="ECO:0000256" key="1">
    <source>
        <dbReference type="SAM" id="MobiDB-lite"/>
    </source>
</evidence>
<feature type="region of interest" description="Disordered" evidence="1">
    <location>
        <begin position="1"/>
        <end position="26"/>
    </location>
</feature>
<evidence type="ECO:0000313" key="4">
    <source>
        <dbReference type="Proteomes" id="UP001652660"/>
    </source>
</evidence>
<evidence type="ECO:0000259" key="2">
    <source>
        <dbReference type="Pfam" id="PF03108"/>
    </source>
</evidence>
<proteinExistence type="predicted"/>
<dbReference type="GeneID" id="140010511"/>
<dbReference type="InterPro" id="IPR004332">
    <property type="entry name" value="Transposase_MuDR"/>
</dbReference>
<dbReference type="Pfam" id="PF03108">
    <property type="entry name" value="DBD_Tnp_Mut"/>
    <property type="match status" value="1"/>
</dbReference>
<feature type="domain" description="MULE transposase" evidence="3">
    <location>
        <begin position="265"/>
        <end position="343"/>
    </location>
</feature>
<feature type="compositionally biased region" description="Basic and acidic residues" evidence="1">
    <location>
        <begin position="12"/>
        <end position="24"/>
    </location>
</feature>
<feature type="domain" description="Transposase MuDR plant" evidence="2">
    <location>
        <begin position="66"/>
        <end position="131"/>
    </location>
</feature>
<sequence length="346" mass="39830">MEDLQTPGSSKNKFEEGESSKTNEEWNEFAIDDEELLDTMWGDDERNGKGNSCRDFNAAVEFRKSDFELKVGDKFKNLRAFREALVEWNVREGYTMKYKKNERAKVIAMCKKGCSWKIRASPIQNESTFQIKSIKGVHVCGREYSNHHANARYLSKKYLDRFRDEPSSSIEGFVKTVRREIMVDISMRQAYRAKRLAREALQGDDIRQYNVIRDYAATLLIRNPGSHIVLQVTRLDENEVGIFERMYWSLSAMKNGFLAGCRRIIGLDDCFLKSPFGGQLLTAMGRDGNDNMFPIAMAVVEAERYDSWKWFLMELKIEVGAENGAPWTFISDRQKGLVSAIVVVNL</sequence>
<name>A0ABM4V2X6_COFAR</name>
<gene>
    <name evidence="5" type="primary">LOC140010511</name>
</gene>
<reference evidence="5" key="1">
    <citation type="submission" date="2025-08" db="UniProtKB">
        <authorList>
            <consortium name="RefSeq"/>
        </authorList>
    </citation>
    <scope>IDENTIFICATION</scope>
    <source>
        <tissue evidence="5">Leaves</tissue>
    </source>
</reference>
<dbReference type="PANTHER" id="PTHR31973:SF187">
    <property type="entry name" value="MUTATOR TRANSPOSASE MUDRA PROTEIN"/>
    <property type="match status" value="1"/>
</dbReference>
<dbReference type="Proteomes" id="UP001652660">
    <property type="component" value="Chromosome 7c"/>
</dbReference>
<dbReference type="RefSeq" id="XP_071913890.1">
    <property type="nucleotide sequence ID" value="XM_072057789.1"/>
</dbReference>
<accession>A0ABM4V2X6</accession>
<dbReference type="PANTHER" id="PTHR31973">
    <property type="entry name" value="POLYPROTEIN, PUTATIVE-RELATED"/>
    <property type="match status" value="1"/>
</dbReference>
<organism evidence="4 5">
    <name type="scientific">Coffea arabica</name>
    <name type="common">Arabian coffee</name>
    <dbReference type="NCBI Taxonomy" id="13443"/>
    <lineage>
        <taxon>Eukaryota</taxon>
        <taxon>Viridiplantae</taxon>
        <taxon>Streptophyta</taxon>
        <taxon>Embryophyta</taxon>
        <taxon>Tracheophyta</taxon>
        <taxon>Spermatophyta</taxon>
        <taxon>Magnoliopsida</taxon>
        <taxon>eudicotyledons</taxon>
        <taxon>Gunneridae</taxon>
        <taxon>Pentapetalae</taxon>
        <taxon>asterids</taxon>
        <taxon>lamiids</taxon>
        <taxon>Gentianales</taxon>
        <taxon>Rubiaceae</taxon>
        <taxon>Ixoroideae</taxon>
        <taxon>Gardenieae complex</taxon>
        <taxon>Bertiereae - Coffeeae clade</taxon>
        <taxon>Coffeeae</taxon>
        <taxon>Coffea</taxon>
    </lineage>
</organism>
<evidence type="ECO:0000313" key="5">
    <source>
        <dbReference type="RefSeq" id="XP_071913890.1"/>
    </source>
</evidence>
<dbReference type="InterPro" id="IPR018289">
    <property type="entry name" value="MULE_transposase_dom"/>
</dbReference>
<evidence type="ECO:0000259" key="3">
    <source>
        <dbReference type="Pfam" id="PF10551"/>
    </source>
</evidence>
<dbReference type="Pfam" id="PF10551">
    <property type="entry name" value="MULE"/>
    <property type="match status" value="1"/>
</dbReference>